<evidence type="ECO:0000256" key="1">
    <source>
        <dbReference type="SAM" id="Coils"/>
    </source>
</evidence>
<evidence type="ECO:0000313" key="2">
    <source>
        <dbReference type="EMBL" id="AEY59813.1"/>
    </source>
</evidence>
<protein>
    <submittedName>
        <fullName evidence="2">Uncharacterized protein</fullName>
    </submittedName>
</protein>
<organism evidence="2">
    <name type="scientific">Apis cerana</name>
    <name type="common">Indian honeybee</name>
    <dbReference type="NCBI Taxonomy" id="7461"/>
    <lineage>
        <taxon>Eukaryota</taxon>
        <taxon>Metazoa</taxon>
        <taxon>Ecdysozoa</taxon>
        <taxon>Arthropoda</taxon>
        <taxon>Hexapoda</taxon>
        <taxon>Insecta</taxon>
        <taxon>Pterygota</taxon>
        <taxon>Neoptera</taxon>
        <taxon>Endopterygota</taxon>
        <taxon>Hymenoptera</taxon>
        <taxon>Apocrita</taxon>
        <taxon>Aculeata</taxon>
        <taxon>Apoidea</taxon>
        <taxon>Anthophila</taxon>
        <taxon>Apidae</taxon>
        <taxon>Apis</taxon>
    </lineage>
</organism>
<accession>V9IFC0</accession>
<dbReference type="EMBL" id="JR043833">
    <property type="protein sequence ID" value="AEY59813.1"/>
    <property type="molecule type" value="mRNA"/>
</dbReference>
<dbReference type="AlphaFoldDB" id="V9IFC0"/>
<sequence>MAITPTKTAIQNIAQLLHKATENKKKMEEEKKKRELEAARSTNYLSRTVYPRPVEIITPAIKSEPVSVPGVGTVDKVAIAQQIAAALVAQGRSNVSQEELETLINAVVGMAEASKKF</sequence>
<reference evidence="2" key="1">
    <citation type="submission" date="2011-11" db="EMBL/GenBank/DDBJ databases">
        <title>Decoding the brain transcriptome of the Eastern honeybee (Apis cerana) based on pyrosequencing.</title>
        <authorList>
            <person name="Sun L."/>
            <person name="Zheng H."/>
            <person name="Wang Y."/>
            <person name="Xie X."/>
            <person name="Zhu Y."/>
            <person name="Gu W."/>
            <person name="Wang S."/>
        </authorList>
    </citation>
    <scope>NUCLEOTIDE SEQUENCE</scope>
    <source>
        <tissue evidence="2">Brain</tissue>
    </source>
</reference>
<proteinExistence type="evidence at transcript level"/>
<name>V9IFC0_APICE</name>
<keyword evidence="1" id="KW-0175">Coiled coil</keyword>
<feature type="coiled-coil region" evidence="1">
    <location>
        <begin position="10"/>
        <end position="39"/>
    </location>
</feature>
<gene>
    <name evidence="2" type="ORF">ACCB05040</name>
</gene>